<evidence type="ECO:0000313" key="2">
    <source>
        <dbReference type="Ensembl" id="ENSUPAP00010025420.1"/>
    </source>
</evidence>
<feature type="coiled-coil region" evidence="1">
    <location>
        <begin position="96"/>
        <end position="138"/>
    </location>
</feature>
<organism evidence="2 3">
    <name type="scientific">Urocitellus parryii</name>
    <name type="common">Arctic ground squirrel</name>
    <name type="synonym">Spermophilus parryii</name>
    <dbReference type="NCBI Taxonomy" id="9999"/>
    <lineage>
        <taxon>Eukaryota</taxon>
        <taxon>Metazoa</taxon>
        <taxon>Chordata</taxon>
        <taxon>Craniata</taxon>
        <taxon>Vertebrata</taxon>
        <taxon>Euteleostomi</taxon>
        <taxon>Mammalia</taxon>
        <taxon>Eutheria</taxon>
        <taxon>Euarchontoglires</taxon>
        <taxon>Glires</taxon>
        <taxon>Rodentia</taxon>
        <taxon>Sciuromorpha</taxon>
        <taxon>Sciuridae</taxon>
        <taxon>Xerinae</taxon>
        <taxon>Marmotini</taxon>
        <taxon>Urocitellus</taxon>
    </lineage>
</organism>
<dbReference type="GeneTree" id="ENSGT00940000154393"/>
<reference evidence="2" key="2">
    <citation type="submission" date="2025-09" db="UniProtKB">
        <authorList>
            <consortium name="Ensembl"/>
        </authorList>
    </citation>
    <scope>IDENTIFICATION</scope>
</reference>
<name>A0A8D2I7I9_UROPR</name>
<dbReference type="Proteomes" id="UP000694417">
    <property type="component" value="Unplaced"/>
</dbReference>
<keyword evidence="3" id="KW-1185">Reference proteome</keyword>
<reference evidence="2" key="1">
    <citation type="submission" date="2025-08" db="UniProtKB">
        <authorList>
            <consortium name="Ensembl"/>
        </authorList>
    </citation>
    <scope>IDENTIFICATION</scope>
</reference>
<protein>
    <submittedName>
        <fullName evidence="2">Uncharacterized protein</fullName>
    </submittedName>
</protein>
<accession>A0A8D2I7I9</accession>
<evidence type="ECO:0000313" key="3">
    <source>
        <dbReference type="Proteomes" id="UP000694417"/>
    </source>
</evidence>
<dbReference type="AlphaFoldDB" id="A0A8D2I7I9"/>
<sequence length="381" mass="44157">MATTEQTPEEPLLRVQKREDLQEMLRKVGLDVEYWLSKFQEDLGVTCAQALQHLTEKDLQKLKSQVHHPWEKKALKKLLDLSHSNSLAELQESPVERKKEKQREQAVKELRNMLSEGRQRQEEAVARKEAELRQAMEIPEENRPVPEKSLSEVMEIMQTQLSPKEQTLSHRQNLSDRDLVRWTSGGLALQGIYKSCHQMHLIQKREELLSVPNEFKIYGPEQGTRMESEEFTSSQAEFTFTQAIEKLGFSLTASAKVGGWGFCLEPELNKNKHSESKETQRANSECSYFCSTKFSYIPMASCHFPIDQLQLSKAALQELKCLENILDLITHPQGFQLLKHWTENFFHRFGSHANQGPVHLGGIYCRFQMFQSLRQRCQVAW</sequence>
<proteinExistence type="predicted"/>
<keyword evidence="1" id="KW-0175">Coiled coil</keyword>
<dbReference type="Ensembl" id="ENSUPAT00010028925.1">
    <property type="protein sequence ID" value="ENSUPAP00010025420.1"/>
    <property type="gene ID" value="ENSUPAG00010020100.1"/>
</dbReference>
<evidence type="ECO:0000256" key="1">
    <source>
        <dbReference type="SAM" id="Coils"/>
    </source>
</evidence>